<name>A0ABQ9HNA4_9NEOP</name>
<evidence type="ECO:0000256" key="1">
    <source>
        <dbReference type="SAM" id="MobiDB-lite"/>
    </source>
</evidence>
<reference evidence="2 3" key="1">
    <citation type="submission" date="2023-02" db="EMBL/GenBank/DDBJ databases">
        <title>LHISI_Scaffold_Assembly.</title>
        <authorList>
            <person name="Stuart O.P."/>
            <person name="Cleave R."/>
            <person name="Magrath M.J.L."/>
            <person name="Mikheyev A.S."/>
        </authorList>
    </citation>
    <scope>NUCLEOTIDE SEQUENCE [LARGE SCALE GENOMIC DNA]</scope>
    <source>
        <strain evidence="2">Daus_M_001</strain>
        <tissue evidence="2">Leg muscle</tissue>
    </source>
</reference>
<organism evidence="2 3">
    <name type="scientific">Dryococelus australis</name>
    <dbReference type="NCBI Taxonomy" id="614101"/>
    <lineage>
        <taxon>Eukaryota</taxon>
        <taxon>Metazoa</taxon>
        <taxon>Ecdysozoa</taxon>
        <taxon>Arthropoda</taxon>
        <taxon>Hexapoda</taxon>
        <taxon>Insecta</taxon>
        <taxon>Pterygota</taxon>
        <taxon>Neoptera</taxon>
        <taxon>Polyneoptera</taxon>
        <taxon>Phasmatodea</taxon>
        <taxon>Verophasmatodea</taxon>
        <taxon>Anareolatae</taxon>
        <taxon>Phasmatidae</taxon>
        <taxon>Eurycanthinae</taxon>
        <taxon>Dryococelus</taxon>
    </lineage>
</organism>
<comment type="caution">
    <text evidence="2">The sequence shown here is derived from an EMBL/GenBank/DDBJ whole genome shotgun (WGS) entry which is preliminary data.</text>
</comment>
<keyword evidence="3" id="KW-1185">Reference proteome</keyword>
<evidence type="ECO:0000313" key="3">
    <source>
        <dbReference type="Proteomes" id="UP001159363"/>
    </source>
</evidence>
<dbReference type="EMBL" id="JARBHB010000004">
    <property type="protein sequence ID" value="KAJ8885829.1"/>
    <property type="molecule type" value="Genomic_DNA"/>
</dbReference>
<accession>A0ABQ9HNA4</accession>
<evidence type="ECO:0008006" key="4">
    <source>
        <dbReference type="Google" id="ProtNLM"/>
    </source>
</evidence>
<protein>
    <recommendedName>
        <fullName evidence="4">Reverse transcriptase</fullName>
    </recommendedName>
</protein>
<proteinExistence type="predicted"/>
<sequence length="341" mass="36685">MTATPEPGMSSNKYIDALKHPTPQVGTSAVEVKDQTVDVINLNLLLSASGSDGLAVAEGQGRLEEKLGFCERLGGLVLPLPMSPVKYFLKRAGGMCGKAGWLLQLALAVGVAVSSSLRHRLKAETATTQRGAGLLAEIGATYSGESRTGDREQQPKGSCERGGEGTGPSLPIHLWPNTVMMWFRDAAAKWVGLEPHCASHSQRVTKRLVCSLPTKVNWVQSPAGSLPDFHMWEMCQTIPLVGSFFQNLVSLTLSFQRCSIHQSPSSSLKISLFSRPVATLAPSTFHSMIVKFLDGIICDFAVAYLDDVVVGLETWGGPPAPPSYCFGRACNQWPDLCQSQV</sequence>
<gene>
    <name evidence="2" type="ORF">PR048_012034</name>
</gene>
<feature type="region of interest" description="Disordered" evidence="1">
    <location>
        <begin position="144"/>
        <end position="170"/>
    </location>
</feature>
<dbReference type="Proteomes" id="UP001159363">
    <property type="component" value="Chromosome X"/>
</dbReference>
<feature type="compositionally biased region" description="Basic and acidic residues" evidence="1">
    <location>
        <begin position="147"/>
        <end position="163"/>
    </location>
</feature>
<evidence type="ECO:0000313" key="2">
    <source>
        <dbReference type="EMBL" id="KAJ8885829.1"/>
    </source>
</evidence>